<dbReference type="SUPFAM" id="SSF52096">
    <property type="entry name" value="ClpP/crotonase"/>
    <property type="match status" value="2"/>
</dbReference>
<evidence type="ECO:0000256" key="7">
    <source>
        <dbReference type="ARBA" id="ARBA00048208"/>
    </source>
</evidence>
<dbReference type="InterPro" id="IPR029045">
    <property type="entry name" value="ClpP/crotonase-like_dom_sf"/>
</dbReference>
<keyword evidence="12" id="KW-1185">Reference proteome</keyword>
<evidence type="ECO:0000259" key="9">
    <source>
        <dbReference type="PROSITE" id="PS50980"/>
    </source>
</evidence>
<dbReference type="PANTHER" id="PTHR43842:SF2">
    <property type="entry name" value="PROPIONYL-COA CARBOXYLASE BETA CHAIN, MITOCHONDRIAL"/>
    <property type="match status" value="1"/>
</dbReference>
<evidence type="ECO:0000256" key="6">
    <source>
        <dbReference type="ARBA" id="ARBA00042797"/>
    </source>
</evidence>
<dbReference type="Pfam" id="PF01039">
    <property type="entry name" value="Carboxyl_trans"/>
    <property type="match status" value="1"/>
</dbReference>
<dbReference type="InterPro" id="IPR011762">
    <property type="entry name" value="COA_CT_N"/>
</dbReference>
<dbReference type="InterPro" id="IPR051047">
    <property type="entry name" value="AccD/PCCB"/>
</dbReference>
<dbReference type="PROSITE" id="PS50980">
    <property type="entry name" value="COA_CT_NTER"/>
    <property type="match status" value="1"/>
</dbReference>
<dbReference type="InterPro" id="IPR034733">
    <property type="entry name" value="AcCoA_carboxyl_beta"/>
</dbReference>
<accession>A0A152A2P7</accession>
<evidence type="ECO:0000313" key="12">
    <source>
        <dbReference type="Proteomes" id="UP000076078"/>
    </source>
</evidence>
<comment type="pathway">
    <text evidence="1">Metabolic intermediate metabolism; propanoyl-CoA degradation; succinyl-CoA from propanoyl-CoA: step 1/3.</text>
</comment>
<comment type="subunit">
    <text evidence="4">The holoenzyme is a dodecamer composed of 6 PCCA/alpha subunits and 6 PCCB/beta subunits.</text>
</comment>
<comment type="caution">
    <text evidence="11">The sequence shown here is derived from an EMBL/GenBank/DDBJ whole genome shotgun (WGS) entry which is preliminary data.</text>
</comment>
<dbReference type="Gene3D" id="3.90.226.10">
    <property type="entry name" value="2-enoyl-CoA Hydratase, Chain A, domain 1"/>
    <property type="match status" value="2"/>
</dbReference>
<dbReference type="FunFam" id="3.90.226.10:FF:000017">
    <property type="entry name" value="Propionyl-CoA carboxylase subunit beta 5"/>
    <property type="match status" value="1"/>
</dbReference>
<dbReference type="AlphaFoldDB" id="A0A152A2P7"/>
<feature type="domain" description="CoA carboxyltransferase N-terminal" evidence="9">
    <location>
        <begin position="68"/>
        <end position="322"/>
    </location>
</feature>
<comment type="catalytic activity">
    <reaction evidence="8">
        <text>propanoyl-CoA + hydrogencarbonate + ATP = (S)-methylmalonyl-CoA + ADP + phosphate + H(+)</text>
        <dbReference type="Rhea" id="RHEA:23720"/>
        <dbReference type="ChEBI" id="CHEBI:15378"/>
        <dbReference type="ChEBI" id="CHEBI:17544"/>
        <dbReference type="ChEBI" id="CHEBI:30616"/>
        <dbReference type="ChEBI" id="CHEBI:43474"/>
        <dbReference type="ChEBI" id="CHEBI:57327"/>
        <dbReference type="ChEBI" id="CHEBI:57392"/>
        <dbReference type="ChEBI" id="CHEBI:456216"/>
        <dbReference type="EC" id="6.4.1.3"/>
    </reaction>
    <physiologicalReaction direction="left-to-right" evidence="8">
        <dbReference type="Rhea" id="RHEA:23721"/>
    </physiologicalReaction>
</comment>
<protein>
    <recommendedName>
        <fullName evidence="5">Propionyl-CoA carboxylase beta chain, mitochondrial</fullName>
        <ecNumber evidence="3">6.4.1.3</ecNumber>
    </recommendedName>
    <alternativeName>
        <fullName evidence="6">Propanoyl-CoA:carbon dioxide ligase subunit beta</fullName>
    </alternativeName>
</protein>
<name>A0A152A2P7_TIELA</name>
<dbReference type="GO" id="GO:0004658">
    <property type="term" value="F:propionyl-CoA carboxylase activity"/>
    <property type="evidence" value="ECO:0007669"/>
    <property type="project" value="UniProtKB-EC"/>
</dbReference>
<dbReference type="GO" id="GO:0009062">
    <property type="term" value="P:fatty acid catabolic process"/>
    <property type="evidence" value="ECO:0007669"/>
    <property type="project" value="UniProtKB-ARBA"/>
</dbReference>
<dbReference type="EC" id="6.4.1.3" evidence="3"/>
<feature type="domain" description="CoA carboxyltransferase C-terminal" evidence="10">
    <location>
        <begin position="328"/>
        <end position="563"/>
    </location>
</feature>
<evidence type="ECO:0000256" key="1">
    <source>
        <dbReference type="ARBA" id="ARBA00005060"/>
    </source>
</evidence>
<dbReference type="InterPro" id="IPR011763">
    <property type="entry name" value="COA_CT_C"/>
</dbReference>
<sequence length="570" mass="62691">MLLFKKSLEVLNKRSNIFSKNTQYLINNSYKSGGNYLVGGNKRFYCSSTTTSNASKPTTSILNQPSHIDRVLGRIQEETERAQMGGGEKRIQVQHGKGKLLARERIDLLVDEGSFREYDMLVTHRCTDFNMEKTPGDGVVVGHGTINGKLVFLFSQDSTVNGGSLSEAHAEKICKIMDKAMLVGAPVIGLNDSGGARIQEGVASLAGYAEVFQRNVMASGVIPQISLIMGPCAGGAVYSPAITDFTFMVKDTSFLFVTGPDVVKSVTNEDITQEGLGGSKVHTTKSGVAHLAFENDIDALKRVRELITLLPSNAKDTAQRESFDSPHREDEVLDAIIPEDPNKPYDMKEVIERIIDDGEFFEIQPNYAKNILVGFARMEGRTVGIVANQPKELAGCLDIDASVKAARFVRFCDCFNIPLITFVDVPGFLPGTAQEHNGIIRHGAKLLYAYAEATVPKIAVITRKAYGGAYDVMSSKHLRGDINYSWPTGQIAVMGSKGAVEIIFRGKGDIKEQEEIYNDKFSNPLPAARRGFIDDIIPPRMTRQYICEDLEMLKNKKLENPQKKHGNIPL</sequence>
<dbReference type="OMA" id="ENTSYMF"/>
<proteinExistence type="inferred from homology"/>
<comment type="similarity">
    <text evidence="2">Belongs to the AccD/PCCB family.</text>
</comment>
<evidence type="ECO:0000256" key="3">
    <source>
        <dbReference type="ARBA" id="ARBA00013050"/>
    </source>
</evidence>
<dbReference type="GO" id="GO:0005739">
    <property type="term" value="C:mitochondrion"/>
    <property type="evidence" value="ECO:0007669"/>
    <property type="project" value="TreeGrafter"/>
</dbReference>
<evidence type="ECO:0000256" key="4">
    <source>
        <dbReference type="ARBA" id="ARBA00038567"/>
    </source>
</evidence>
<dbReference type="PANTHER" id="PTHR43842">
    <property type="entry name" value="PROPIONYL-COA CARBOXYLASE BETA CHAIN"/>
    <property type="match status" value="1"/>
</dbReference>
<dbReference type="FunFam" id="3.90.226.10:FF:000016">
    <property type="entry name" value="Propionyl-CoA carboxylase, beta subunit"/>
    <property type="match status" value="1"/>
</dbReference>
<evidence type="ECO:0000259" key="10">
    <source>
        <dbReference type="PROSITE" id="PS50989"/>
    </source>
</evidence>
<evidence type="ECO:0000256" key="2">
    <source>
        <dbReference type="ARBA" id="ARBA00006102"/>
    </source>
</evidence>
<evidence type="ECO:0000256" key="5">
    <source>
        <dbReference type="ARBA" id="ARBA00041138"/>
    </source>
</evidence>
<evidence type="ECO:0000313" key="11">
    <source>
        <dbReference type="EMBL" id="KYR00480.1"/>
    </source>
</evidence>
<dbReference type="FunCoup" id="A0A152A2P7">
    <property type="interactions" value="288"/>
</dbReference>
<dbReference type="OrthoDB" id="439921at2759"/>
<dbReference type="EMBL" id="LODT01000013">
    <property type="protein sequence ID" value="KYR00480.1"/>
    <property type="molecule type" value="Genomic_DNA"/>
</dbReference>
<organism evidence="11 12">
    <name type="scientific">Tieghemostelium lacteum</name>
    <name type="common">Slime mold</name>
    <name type="synonym">Dictyostelium lacteum</name>
    <dbReference type="NCBI Taxonomy" id="361077"/>
    <lineage>
        <taxon>Eukaryota</taxon>
        <taxon>Amoebozoa</taxon>
        <taxon>Evosea</taxon>
        <taxon>Eumycetozoa</taxon>
        <taxon>Dictyostelia</taxon>
        <taxon>Dictyosteliales</taxon>
        <taxon>Raperosteliaceae</taxon>
        <taxon>Tieghemostelium</taxon>
    </lineage>
</organism>
<gene>
    <name evidence="11" type="ORF">DLAC_02486</name>
</gene>
<dbReference type="STRING" id="361077.A0A152A2P7"/>
<dbReference type="InParanoid" id="A0A152A2P7"/>
<reference evidence="11 12" key="1">
    <citation type="submission" date="2015-12" db="EMBL/GenBank/DDBJ databases">
        <title>Dictyostelia acquired genes for synthesis and detection of signals that induce cell-type specialization by lateral gene transfer from prokaryotes.</title>
        <authorList>
            <person name="Gloeckner G."/>
            <person name="Schaap P."/>
        </authorList>
    </citation>
    <scope>NUCLEOTIDE SEQUENCE [LARGE SCALE GENOMIC DNA]</scope>
    <source>
        <strain evidence="11 12">TK</strain>
    </source>
</reference>
<comment type="catalytic activity">
    <reaction evidence="7">
        <text>butanoyl-CoA + hydrogencarbonate + ATP = (2S)-ethylmalonyl-CoA + ADP + phosphate + H(+)</text>
        <dbReference type="Rhea" id="RHEA:59520"/>
        <dbReference type="ChEBI" id="CHEBI:15378"/>
        <dbReference type="ChEBI" id="CHEBI:17544"/>
        <dbReference type="ChEBI" id="CHEBI:30616"/>
        <dbReference type="ChEBI" id="CHEBI:43474"/>
        <dbReference type="ChEBI" id="CHEBI:57371"/>
        <dbReference type="ChEBI" id="CHEBI:60909"/>
        <dbReference type="ChEBI" id="CHEBI:456216"/>
    </reaction>
    <physiologicalReaction direction="left-to-right" evidence="7">
        <dbReference type="Rhea" id="RHEA:59521"/>
    </physiologicalReaction>
</comment>
<evidence type="ECO:0000256" key="8">
    <source>
        <dbReference type="ARBA" id="ARBA00049495"/>
    </source>
</evidence>
<dbReference type="Proteomes" id="UP000076078">
    <property type="component" value="Unassembled WGS sequence"/>
</dbReference>
<dbReference type="PROSITE" id="PS50989">
    <property type="entry name" value="COA_CT_CTER"/>
    <property type="match status" value="1"/>
</dbReference>